<dbReference type="Gene3D" id="3.30.750.140">
    <property type="match status" value="1"/>
</dbReference>
<feature type="region of interest" description="Disordered" evidence="1">
    <location>
        <begin position="1"/>
        <end position="30"/>
    </location>
</feature>
<evidence type="ECO:0000259" key="2">
    <source>
        <dbReference type="Pfam" id="PF02120"/>
    </source>
</evidence>
<evidence type="ECO:0000313" key="4">
    <source>
        <dbReference type="Proteomes" id="UP000196475"/>
    </source>
</evidence>
<dbReference type="EMBL" id="LZRT01000062">
    <property type="protein sequence ID" value="OUM88345.1"/>
    <property type="molecule type" value="Genomic_DNA"/>
</dbReference>
<protein>
    <recommendedName>
        <fullName evidence="2">Flagellar hook-length control protein-like C-terminal domain-containing protein</fullName>
    </recommendedName>
</protein>
<sequence length="482" mass="51807">MWFQGMSAGSTVPVGKGSQGASLNSASSGNRPVTPFAEWLQASLLSEVPSGGLSGVHSSQPGNEGLQPVPDVPSQGTLDTLLQSWLAALFQPFLLQAEALSGMAKQGDAPNSGGKTGGEDPLSRLNQNSLMALNGIDQTILRQWLQKIAMAGHIQLPHSVGNLPAGVVGEQELLNWLQMLMQQQGNPPEQSFLARVTPDTLQMILAHYQGHGGQAFSGQDLQSVIQEVIQEVGLQRQGANGRLNVGWNEQGELAVNLARESLMQGAFARAGSGRDGSSGQAQNELYGNIQSSSFQTGSTQATAPADRSFLQWLTQTEASQNPVRDAAQPIPSVRLLLSRFDTLEGRGYEARFQLYPEQLGTVHVKLILHQGTLQAHLYVDNRLARDVLESQLQSLQQAFAQQGLQVDKITVAVGEDSPFHWHEQGASFYQEQRNSAGQQHGDGNTAFAASRYQAIEGEEFRGQGLYRGGPVSTSHEGIDLSV</sequence>
<proteinExistence type="predicted"/>
<feature type="compositionally biased region" description="Polar residues" evidence="1">
    <location>
        <begin position="19"/>
        <end position="30"/>
    </location>
</feature>
<dbReference type="InterPro" id="IPR021136">
    <property type="entry name" value="Flagellar_hook_control-like_C"/>
</dbReference>
<dbReference type="Pfam" id="PF02120">
    <property type="entry name" value="Flg_hook"/>
    <property type="match status" value="1"/>
</dbReference>
<dbReference type="AlphaFoldDB" id="A0A1Y3PLT2"/>
<accession>A0A1Y3PLT2</accession>
<feature type="domain" description="Flagellar hook-length control protein-like C-terminal" evidence="2">
    <location>
        <begin position="347"/>
        <end position="417"/>
    </location>
</feature>
<comment type="caution">
    <text evidence="3">The sequence shown here is derived from an EMBL/GenBank/DDBJ whole genome shotgun (WGS) entry which is preliminary data.</text>
</comment>
<dbReference type="Proteomes" id="UP000196475">
    <property type="component" value="Unassembled WGS sequence"/>
</dbReference>
<reference evidence="4" key="1">
    <citation type="submission" date="2016-06" db="EMBL/GenBank/DDBJ databases">
        <authorList>
            <person name="Nascimento L."/>
            <person name="Pereira R.V."/>
            <person name="Martins L.F."/>
            <person name="Quaggio R.B."/>
            <person name="Silva A.M."/>
            <person name="Setubal J.C."/>
        </authorList>
    </citation>
    <scope>NUCLEOTIDE SEQUENCE [LARGE SCALE GENOMIC DNA]</scope>
</reference>
<evidence type="ECO:0000313" key="3">
    <source>
        <dbReference type="EMBL" id="OUM88345.1"/>
    </source>
</evidence>
<organism evidence="3 4">
    <name type="scientific">Bacillus thermozeamaize</name>
    <dbReference type="NCBI Taxonomy" id="230954"/>
    <lineage>
        <taxon>Bacteria</taxon>
        <taxon>Bacillati</taxon>
        <taxon>Bacillota</taxon>
        <taxon>Bacilli</taxon>
        <taxon>Bacillales</taxon>
        <taxon>Bacillaceae</taxon>
        <taxon>Bacillus</taxon>
    </lineage>
</organism>
<name>A0A1Y3PLT2_9BACI</name>
<dbReference type="CDD" id="cd17470">
    <property type="entry name" value="T3SS_Flik_C"/>
    <property type="match status" value="1"/>
</dbReference>
<evidence type="ECO:0000256" key="1">
    <source>
        <dbReference type="SAM" id="MobiDB-lite"/>
    </source>
</evidence>
<gene>
    <name evidence="3" type="ORF">BAA01_08210</name>
</gene>
<dbReference type="InterPro" id="IPR038610">
    <property type="entry name" value="FliK-like_C_sf"/>
</dbReference>
<feature type="region of interest" description="Disordered" evidence="1">
    <location>
        <begin position="51"/>
        <end position="72"/>
    </location>
</feature>